<protein>
    <submittedName>
        <fullName evidence="1">Uncharacterized protein</fullName>
    </submittedName>
</protein>
<name>A0A1I6K969_9EURY</name>
<gene>
    <name evidence="1" type="ORF">SAMN05216559_0411</name>
</gene>
<dbReference type="RefSeq" id="WP_143117619.1">
    <property type="nucleotide sequence ID" value="NZ_FOZK01000001.1"/>
</dbReference>
<dbReference type="Proteomes" id="UP000199062">
    <property type="component" value="Unassembled WGS sequence"/>
</dbReference>
<evidence type="ECO:0000313" key="1">
    <source>
        <dbReference type="EMBL" id="SFR87825.1"/>
    </source>
</evidence>
<evidence type="ECO:0000313" key="2">
    <source>
        <dbReference type="Proteomes" id="UP000199062"/>
    </source>
</evidence>
<organism evidence="1 2">
    <name type="scientific">Halomicrobium zhouii</name>
    <dbReference type="NCBI Taxonomy" id="767519"/>
    <lineage>
        <taxon>Archaea</taxon>
        <taxon>Methanobacteriati</taxon>
        <taxon>Methanobacteriota</taxon>
        <taxon>Stenosarchaea group</taxon>
        <taxon>Halobacteria</taxon>
        <taxon>Halobacteriales</taxon>
        <taxon>Haloarculaceae</taxon>
        <taxon>Halomicrobium</taxon>
    </lineage>
</organism>
<dbReference type="EMBL" id="FOZK01000001">
    <property type="protein sequence ID" value="SFR87825.1"/>
    <property type="molecule type" value="Genomic_DNA"/>
</dbReference>
<keyword evidence="2" id="KW-1185">Reference proteome</keyword>
<dbReference type="AlphaFoldDB" id="A0A1I6K969"/>
<reference evidence="1 2" key="1">
    <citation type="submission" date="2016-10" db="EMBL/GenBank/DDBJ databases">
        <authorList>
            <person name="de Groot N.N."/>
        </authorList>
    </citation>
    <scope>NUCLEOTIDE SEQUENCE [LARGE SCALE GENOMIC DNA]</scope>
    <source>
        <strain evidence="1 2">CGMCC 1.10457</strain>
    </source>
</reference>
<proteinExistence type="predicted"/>
<accession>A0A1I6K969</accession>
<sequence length="158" mass="16641">MQSQTRVAVLQSILLVVTLSLVGVPALAGTAAQSPEMDGTVAANAEANATDGGNESLAGETVTLHVSGGEGTERVFSFHVNESGGIEGLERGAREDATVTLRTDEKTFERIAHASDPERAFRTAIERGDVETRIADDAADAEWDVFESVEELARSLGL</sequence>